<evidence type="ECO:0000313" key="8">
    <source>
        <dbReference type="Proteomes" id="UP000622610"/>
    </source>
</evidence>
<feature type="transmembrane region" description="Helical" evidence="6">
    <location>
        <begin position="37"/>
        <end position="62"/>
    </location>
</feature>
<feature type="transmembrane region" description="Helical" evidence="6">
    <location>
        <begin position="12"/>
        <end position="31"/>
    </location>
</feature>
<organism evidence="7 8">
    <name type="scientific">Enterococcus alcedinis</name>
    <dbReference type="NCBI Taxonomy" id="1274384"/>
    <lineage>
        <taxon>Bacteria</taxon>
        <taxon>Bacillati</taxon>
        <taxon>Bacillota</taxon>
        <taxon>Bacilli</taxon>
        <taxon>Lactobacillales</taxon>
        <taxon>Enterococcaceae</taxon>
        <taxon>Enterococcus</taxon>
    </lineage>
</organism>
<keyword evidence="6" id="KW-0046">Antibiotic resistance</keyword>
<dbReference type="PANTHER" id="PTHR37693:SF1">
    <property type="entry name" value="INTEGRAL MEMBRANE PROTEIN"/>
    <property type="match status" value="1"/>
</dbReference>
<dbReference type="RefSeq" id="WP_188367900.1">
    <property type="nucleotide sequence ID" value="NZ_BMDT01000007.1"/>
</dbReference>
<comment type="caution">
    <text evidence="7">The sequence shown here is derived from an EMBL/GenBank/DDBJ whole genome shotgun (WGS) entry which is preliminary data.</text>
</comment>
<dbReference type="PANTHER" id="PTHR37693">
    <property type="entry name" value="PHOSPHATIDYLGLYCEROL LYSYLTRANSFERASE"/>
    <property type="match status" value="1"/>
</dbReference>
<dbReference type="Proteomes" id="UP000622610">
    <property type="component" value="Unassembled WGS sequence"/>
</dbReference>
<keyword evidence="5 6" id="KW-0472">Membrane</keyword>
<reference evidence="7" key="2">
    <citation type="submission" date="2020-09" db="EMBL/GenBank/DDBJ databases">
        <authorList>
            <person name="Sun Q."/>
            <person name="Sedlacek I."/>
        </authorList>
    </citation>
    <scope>NUCLEOTIDE SEQUENCE</scope>
    <source>
        <strain evidence="7">CCM 8433</strain>
    </source>
</reference>
<keyword evidence="8" id="KW-1185">Reference proteome</keyword>
<evidence type="ECO:0000256" key="2">
    <source>
        <dbReference type="ARBA" id="ARBA00022475"/>
    </source>
</evidence>
<keyword evidence="6" id="KW-0443">Lipid metabolism</keyword>
<feature type="transmembrane region" description="Helical" evidence="6">
    <location>
        <begin position="83"/>
        <end position="105"/>
    </location>
</feature>
<comment type="function">
    <text evidence="6">Catalyzes the transfer of a lysyl group from L-lysyl-tRNA(Lys) to membrane-bound phosphatidylglycerol (PG), which produces lysylphosphatidylglycerol (LPG), a major component of the bacterial membrane with a positive net charge. LPG synthesis contributes to bacterial virulence as it is involved in the resistance mechanism against cationic antimicrobial peptides (CAMP) produces by the host's immune system (defensins, cathelicidins) and by the competing microorganisms.</text>
</comment>
<dbReference type="AlphaFoldDB" id="A0A917N6Q6"/>
<evidence type="ECO:0000256" key="4">
    <source>
        <dbReference type="ARBA" id="ARBA00022989"/>
    </source>
</evidence>
<dbReference type="GO" id="GO:0046677">
    <property type="term" value="P:response to antibiotic"/>
    <property type="evidence" value="ECO:0007669"/>
    <property type="project" value="UniProtKB-KW"/>
</dbReference>
<evidence type="ECO:0000256" key="3">
    <source>
        <dbReference type="ARBA" id="ARBA00022692"/>
    </source>
</evidence>
<keyword evidence="2" id="KW-1003">Cell membrane</keyword>
<feature type="transmembrane region" description="Helical" evidence="6">
    <location>
        <begin position="125"/>
        <end position="145"/>
    </location>
</feature>
<dbReference type="EC" id="2.3.2.3" evidence="6"/>
<accession>A0A917N6Q6</accession>
<proteinExistence type="inferred from homology"/>
<dbReference type="GO" id="GO:0006629">
    <property type="term" value="P:lipid metabolic process"/>
    <property type="evidence" value="ECO:0007669"/>
    <property type="project" value="UniProtKB-KW"/>
</dbReference>
<gene>
    <name evidence="6 7" type="primary">mprF</name>
    <name evidence="7" type="ORF">GCM10011482_17210</name>
</gene>
<reference evidence="7" key="1">
    <citation type="journal article" date="2014" name="Int. J. Syst. Evol. Microbiol.">
        <title>Complete genome sequence of Corynebacterium casei LMG S-19264T (=DSM 44701T), isolated from a smear-ripened cheese.</title>
        <authorList>
            <consortium name="US DOE Joint Genome Institute (JGI-PGF)"/>
            <person name="Walter F."/>
            <person name="Albersmeier A."/>
            <person name="Kalinowski J."/>
            <person name="Ruckert C."/>
        </authorList>
    </citation>
    <scope>NUCLEOTIDE SEQUENCE</scope>
    <source>
        <strain evidence="7">CCM 8433</strain>
    </source>
</reference>
<sequence length="335" mass="38442">MSEFTQKVKRQTFIKPLIFFFLIGFFVKYLWSSFDAIFLEILETSIWLVLAVLFLGIAYQFVEGKMVKTTVRITDKPFRSVEGMMASCYAAFYRVVTFGAGTWIAEINFYHRKNLTVSEGVGVSIFRFMLFKTSAAFLAILFLIMEMGLFSQRIIWVVIICIAINLAINGVILLAALSMPLQILFVTICNRWIKQAAWRDKVDQVNTQINALRTMIHDLMHKKRLLVEMLFWGITKALIWFIIPYICLRPDYPDFNFFVSLALISFVTVISGVVPTPGGVGSFEVSYMLLFSPYVGKIDAASSLLLYRFATFILPFLIGGIYVFVSRKKRLKINR</sequence>
<feature type="transmembrane region" description="Helical" evidence="6">
    <location>
        <begin position="255"/>
        <end position="274"/>
    </location>
</feature>
<evidence type="ECO:0000256" key="6">
    <source>
        <dbReference type="RuleBase" id="RU363042"/>
    </source>
</evidence>
<dbReference type="Pfam" id="PF03706">
    <property type="entry name" value="LPG_synthase_TM"/>
    <property type="match status" value="1"/>
</dbReference>
<feature type="transmembrane region" description="Helical" evidence="6">
    <location>
        <begin position="229"/>
        <end position="248"/>
    </location>
</feature>
<dbReference type="GO" id="GO:0005886">
    <property type="term" value="C:plasma membrane"/>
    <property type="evidence" value="ECO:0007669"/>
    <property type="project" value="UniProtKB-SubCell"/>
</dbReference>
<evidence type="ECO:0000256" key="5">
    <source>
        <dbReference type="ARBA" id="ARBA00023136"/>
    </source>
</evidence>
<evidence type="ECO:0000256" key="1">
    <source>
        <dbReference type="ARBA" id="ARBA00004651"/>
    </source>
</evidence>
<feature type="transmembrane region" description="Helical" evidence="6">
    <location>
        <begin position="305"/>
        <end position="325"/>
    </location>
</feature>
<keyword evidence="4 6" id="KW-1133">Transmembrane helix</keyword>
<comment type="similarity">
    <text evidence="6">Belongs to the LPG synthase family.</text>
</comment>
<comment type="catalytic activity">
    <reaction evidence="6">
        <text>L-lysyl-tRNA(Lys) + a 1,2-diacyl-sn-glycero-3-phospho-(1'-sn-glycerol) = a 1,2-diacyl-sn-glycero-3-phospho-1'-(3'-O-L-lysyl)-sn-glycerol + tRNA(Lys)</text>
        <dbReference type="Rhea" id="RHEA:10668"/>
        <dbReference type="Rhea" id="RHEA-COMP:9696"/>
        <dbReference type="Rhea" id="RHEA-COMP:9697"/>
        <dbReference type="ChEBI" id="CHEBI:64716"/>
        <dbReference type="ChEBI" id="CHEBI:75792"/>
        <dbReference type="ChEBI" id="CHEBI:78442"/>
        <dbReference type="ChEBI" id="CHEBI:78529"/>
        <dbReference type="EC" id="2.3.2.3"/>
    </reaction>
</comment>
<comment type="subcellular location">
    <subcellularLocation>
        <location evidence="1 6">Cell membrane</location>
        <topology evidence="1 6">Multi-pass membrane protein</topology>
    </subcellularLocation>
</comment>
<evidence type="ECO:0000313" key="7">
    <source>
        <dbReference type="EMBL" id="GGI66067.1"/>
    </source>
</evidence>
<dbReference type="EMBL" id="BMDT01000007">
    <property type="protein sequence ID" value="GGI66067.1"/>
    <property type="molecule type" value="Genomic_DNA"/>
</dbReference>
<name>A0A917N6Q6_9ENTE</name>
<feature type="transmembrane region" description="Helical" evidence="6">
    <location>
        <begin position="154"/>
        <end position="177"/>
    </location>
</feature>
<protein>
    <recommendedName>
        <fullName evidence="6">Phosphatidylglycerol lysyltransferase</fullName>
        <ecNumber evidence="6">2.3.2.3</ecNumber>
    </recommendedName>
    <alternativeName>
        <fullName evidence="6">Lysylphosphatidylglycerol synthase</fullName>
    </alternativeName>
</protein>
<dbReference type="InterPro" id="IPR022791">
    <property type="entry name" value="L-PG_synthase/AglD"/>
</dbReference>
<dbReference type="GO" id="GO:0050071">
    <property type="term" value="F:phosphatidylglycerol lysyltransferase activity"/>
    <property type="evidence" value="ECO:0007669"/>
    <property type="project" value="UniProtKB-EC"/>
</dbReference>
<keyword evidence="6" id="KW-0808">Transferase</keyword>
<keyword evidence="3 6" id="KW-0812">Transmembrane</keyword>